<dbReference type="GO" id="GO:0005829">
    <property type="term" value="C:cytosol"/>
    <property type="evidence" value="ECO:0007669"/>
    <property type="project" value="TreeGrafter"/>
</dbReference>
<evidence type="ECO:0000313" key="7">
    <source>
        <dbReference type="Proteomes" id="UP000319756"/>
    </source>
</evidence>
<proteinExistence type="predicted"/>
<dbReference type="InterPro" id="IPR036188">
    <property type="entry name" value="FAD/NAD-bd_sf"/>
</dbReference>
<sequence length="388" mass="42553">MGKNDYDAIVVGAGSMGMAAGYYLSRQGAKTLLIDAFDPPHTQGSHHGETRIIRHAYGEGREYVPLALRAQTLWDELQQETDETIFEKTGVLGFGPEGSAFIDEAIASSKEYSLSLDLLDASEIHERWPGIQLPEGYKGCFEPDSGVLYSENCIRAYRRLAEKNGVSIVPNTPVKNIDADTDSVSIKTDDETYTAKKLIISAGAWNKDVLGHLNIDVPLQPTRQTTTWFDSDPSLYDANGFPAFFVDVPSGVYYGFPSLDSSGLKIGRFDTGEKAEPAYINREYGIYPEDEGHVRTFLETYMPQAAGNVKQGRACIFTRTPDEHFVVDLHPKHSNIAIAAGFSGHGFKFASVIGEILSQLALDGQTEHDISIFSLSRPALQQSENALG</sequence>
<dbReference type="Gene3D" id="3.30.9.10">
    <property type="entry name" value="D-Amino Acid Oxidase, subunit A, domain 2"/>
    <property type="match status" value="1"/>
</dbReference>
<dbReference type="KEGG" id="sale:EPH95_07880"/>
<keyword evidence="4" id="KW-0560">Oxidoreductase</keyword>
<dbReference type="InterPro" id="IPR006076">
    <property type="entry name" value="FAD-dep_OxRdtase"/>
</dbReference>
<comment type="cofactor">
    <cofactor evidence="1">
        <name>FAD</name>
        <dbReference type="ChEBI" id="CHEBI:57692"/>
    </cofactor>
</comment>
<dbReference type="Gene3D" id="3.50.50.60">
    <property type="entry name" value="FAD/NAD(P)-binding domain"/>
    <property type="match status" value="1"/>
</dbReference>
<keyword evidence="7" id="KW-1185">Reference proteome</keyword>
<reference evidence="7" key="1">
    <citation type="submission" date="2019-01" db="EMBL/GenBank/DDBJ databases">
        <title>Genomic analysis of Salicibibacter sp. NKC3-5.</title>
        <authorList>
            <person name="Oh Y.J."/>
        </authorList>
    </citation>
    <scope>NUCLEOTIDE SEQUENCE [LARGE SCALE GENOMIC DNA]</scope>
    <source>
        <strain evidence="7">NKC3-5</strain>
    </source>
</reference>
<dbReference type="GO" id="GO:0050660">
    <property type="term" value="F:flavin adenine dinucleotide binding"/>
    <property type="evidence" value="ECO:0007669"/>
    <property type="project" value="InterPro"/>
</dbReference>
<name>A0A514LGZ3_9BACI</name>
<gene>
    <name evidence="6" type="ORF">EPH95_07880</name>
</gene>
<dbReference type="SUPFAM" id="SSF51905">
    <property type="entry name" value="FAD/NAD(P)-binding domain"/>
    <property type="match status" value="1"/>
</dbReference>
<evidence type="ECO:0000256" key="3">
    <source>
        <dbReference type="ARBA" id="ARBA00022827"/>
    </source>
</evidence>
<dbReference type="InterPro" id="IPR045170">
    <property type="entry name" value="MTOX"/>
</dbReference>
<evidence type="ECO:0000256" key="4">
    <source>
        <dbReference type="ARBA" id="ARBA00023002"/>
    </source>
</evidence>
<dbReference type="PANTHER" id="PTHR10961:SF7">
    <property type="entry name" value="FAD DEPENDENT OXIDOREDUCTASE DOMAIN-CONTAINING PROTEIN"/>
    <property type="match status" value="1"/>
</dbReference>
<dbReference type="OrthoDB" id="9794226at2"/>
<dbReference type="Proteomes" id="UP000319756">
    <property type="component" value="Chromosome"/>
</dbReference>
<evidence type="ECO:0000256" key="2">
    <source>
        <dbReference type="ARBA" id="ARBA00022630"/>
    </source>
</evidence>
<evidence type="ECO:0000313" key="6">
    <source>
        <dbReference type="EMBL" id="QDI91112.1"/>
    </source>
</evidence>
<feature type="domain" description="FAD dependent oxidoreductase" evidence="5">
    <location>
        <begin position="7"/>
        <end position="360"/>
    </location>
</feature>
<keyword evidence="2" id="KW-0285">Flavoprotein</keyword>
<evidence type="ECO:0000259" key="5">
    <source>
        <dbReference type="Pfam" id="PF01266"/>
    </source>
</evidence>
<keyword evidence="3" id="KW-0274">FAD</keyword>
<dbReference type="PANTHER" id="PTHR10961">
    <property type="entry name" value="PEROXISOMAL SARCOSINE OXIDASE"/>
    <property type="match status" value="1"/>
</dbReference>
<protein>
    <submittedName>
        <fullName evidence="6">N-methyl-L-tryptophan oxidase</fullName>
    </submittedName>
</protein>
<dbReference type="GO" id="GO:0008115">
    <property type="term" value="F:sarcosine oxidase activity"/>
    <property type="evidence" value="ECO:0007669"/>
    <property type="project" value="TreeGrafter"/>
</dbReference>
<evidence type="ECO:0000256" key="1">
    <source>
        <dbReference type="ARBA" id="ARBA00001974"/>
    </source>
</evidence>
<dbReference type="NCBIfam" id="NF008425">
    <property type="entry name" value="PRK11259.1"/>
    <property type="match status" value="1"/>
</dbReference>
<dbReference type="SUPFAM" id="SSF54373">
    <property type="entry name" value="FAD-linked reductases, C-terminal domain"/>
    <property type="match status" value="1"/>
</dbReference>
<accession>A0A514LGZ3</accession>
<organism evidence="6 7">
    <name type="scientific">Salicibibacter halophilus</name>
    <dbReference type="NCBI Taxonomy" id="2502791"/>
    <lineage>
        <taxon>Bacteria</taxon>
        <taxon>Bacillati</taxon>
        <taxon>Bacillota</taxon>
        <taxon>Bacilli</taxon>
        <taxon>Bacillales</taxon>
        <taxon>Bacillaceae</taxon>
        <taxon>Salicibibacter</taxon>
    </lineage>
</organism>
<dbReference type="Pfam" id="PF01266">
    <property type="entry name" value="DAO"/>
    <property type="match status" value="1"/>
</dbReference>
<dbReference type="AlphaFoldDB" id="A0A514LGZ3"/>
<dbReference type="RefSeq" id="WP_142088883.1">
    <property type="nucleotide sequence ID" value="NZ_CP035485.1"/>
</dbReference>
<dbReference type="EMBL" id="CP035485">
    <property type="protein sequence ID" value="QDI91112.1"/>
    <property type="molecule type" value="Genomic_DNA"/>
</dbReference>